<feature type="compositionally biased region" description="Basic and acidic residues" evidence="1">
    <location>
        <begin position="91"/>
        <end position="105"/>
    </location>
</feature>
<name>A0AAU9KJI4_9CILI</name>
<dbReference type="EMBL" id="CAJZBQ010000058">
    <property type="protein sequence ID" value="CAG9334182.1"/>
    <property type="molecule type" value="Genomic_DNA"/>
</dbReference>
<accession>A0AAU9KJI4</accession>
<protein>
    <submittedName>
        <fullName evidence="2">Uncharacterized protein</fullName>
    </submittedName>
</protein>
<comment type="caution">
    <text evidence="2">The sequence shown here is derived from an EMBL/GenBank/DDBJ whole genome shotgun (WGS) entry which is preliminary data.</text>
</comment>
<evidence type="ECO:0000313" key="3">
    <source>
        <dbReference type="Proteomes" id="UP001162131"/>
    </source>
</evidence>
<evidence type="ECO:0000256" key="1">
    <source>
        <dbReference type="SAM" id="MobiDB-lite"/>
    </source>
</evidence>
<reference evidence="2" key="1">
    <citation type="submission" date="2021-09" db="EMBL/GenBank/DDBJ databases">
        <authorList>
            <consortium name="AG Swart"/>
            <person name="Singh M."/>
            <person name="Singh A."/>
            <person name="Seah K."/>
            <person name="Emmerich C."/>
        </authorList>
    </citation>
    <scope>NUCLEOTIDE SEQUENCE</scope>
    <source>
        <strain evidence="2">ATCC30299</strain>
    </source>
</reference>
<dbReference type="Proteomes" id="UP001162131">
    <property type="component" value="Unassembled WGS sequence"/>
</dbReference>
<dbReference type="AlphaFoldDB" id="A0AAU9KJI4"/>
<evidence type="ECO:0000313" key="2">
    <source>
        <dbReference type="EMBL" id="CAG9334182.1"/>
    </source>
</evidence>
<feature type="region of interest" description="Disordered" evidence="1">
    <location>
        <begin position="43"/>
        <end position="127"/>
    </location>
</feature>
<feature type="compositionally biased region" description="Polar residues" evidence="1">
    <location>
        <begin position="70"/>
        <end position="82"/>
    </location>
</feature>
<gene>
    <name evidence="2" type="ORF">BSTOLATCC_MIC60802</name>
</gene>
<organism evidence="2 3">
    <name type="scientific">Blepharisma stoltei</name>
    <dbReference type="NCBI Taxonomy" id="1481888"/>
    <lineage>
        <taxon>Eukaryota</taxon>
        <taxon>Sar</taxon>
        <taxon>Alveolata</taxon>
        <taxon>Ciliophora</taxon>
        <taxon>Postciliodesmatophora</taxon>
        <taxon>Heterotrichea</taxon>
        <taxon>Heterotrichida</taxon>
        <taxon>Blepharismidae</taxon>
        <taxon>Blepharisma</taxon>
    </lineage>
</organism>
<keyword evidence="3" id="KW-1185">Reference proteome</keyword>
<proteinExistence type="predicted"/>
<sequence length="156" mass="17557">MNIKEKIQQLLCEPLDQFGRGHISSSFMSDAPDSQHSFERIEKPVASSVKPIPIGTGQSSKNKADLFKQSRASHISQNSQEDLITAVNPHKPIENPKTKDLDRSANKPKPSRIIPWSSKSQPKKITESSIDSVLKEIGLEKFPFWALEYLSIVYKQ</sequence>